<evidence type="ECO:0000256" key="1">
    <source>
        <dbReference type="SAM" id="MobiDB-lite"/>
    </source>
</evidence>
<evidence type="ECO:0000313" key="3">
    <source>
        <dbReference type="Proteomes" id="UP001500037"/>
    </source>
</evidence>
<organism evidence="2 3">
    <name type="scientific">Kitasatospora nipponensis</name>
    <dbReference type="NCBI Taxonomy" id="258049"/>
    <lineage>
        <taxon>Bacteria</taxon>
        <taxon>Bacillati</taxon>
        <taxon>Actinomycetota</taxon>
        <taxon>Actinomycetes</taxon>
        <taxon>Kitasatosporales</taxon>
        <taxon>Streptomycetaceae</taxon>
        <taxon>Kitasatospora</taxon>
    </lineage>
</organism>
<evidence type="ECO:0008006" key="4">
    <source>
        <dbReference type="Google" id="ProtNLM"/>
    </source>
</evidence>
<feature type="region of interest" description="Disordered" evidence="1">
    <location>
        <begin position="42"/>
        <end position="100"/>
    </location>
</feature>
<sequence length="100" mass="10295">MRGATAVTAPVTRSGAASICPAARSCQASEIRLRQSTTSATVVASSGRAQGRRRIRSFTERTVRDAPSGPRAGPGGQGCTVARTRSRSVSRVSSCEGSLT</sequence>
<keyword evidence="3" id="KW-1185">Reference proteome</keyword>
<name>A0ABP4H7E2_9ACTN</name>
<protein>
    <recommendedName>
        <fullName evidence="4">Secreted protein</fullName>
    </recommendedName>
</protein>
<comment type="caution">
    <text evidence="2">The sequence shown here is derived from an EMBL/GenBank/DDBJ whole genome shotgun (WGS) entry which is preliminary data.</text>
</comment>
<reference evidence="3" key="1">
    <citation type="journal article" date="2019" name="Int. J. Syst. Evol. Microbiol.">
        <title>The Global Catalogue of Microorganisms (GCM) 10K type strain sequencing project: providing services to taxonomists for standard genome sequencing and annotation.</title>
        <authorList>
            <consortium name="The Broad Institute Genomics Platform"/>
            <consortium name="The Broad Institute Genome Sequencing Center for Infectious Disease"/>
            <person name="Wu L."/>
            <person name="Ma J."/>
        </authorList>
    </citation>
    <scope>NUCLEOTIDE SEQUENCE [LARGE SCALE GENOMIC DNA]</scope>
    <source>
        <strain evidence="3">JCM 13004</strain>
    </source>
</reference>
<dbReference type="EMBL" id="BAAALF010000093">
    <property type="protein sequence ID" value="GAA1250917.1"/>
    <property type="molecule type" value="Genomic_DNA"/>
</dbReference>
<proteinExistence type="predicted"/>
<gene>
    <name evidence="2" type="ORF">GCM10009665_46990</name>
</gene>
<dbReference type="Proteomes" id="UP001500037">
    <property type="component" value="Unassembled WGS sequence"/>
</dbReference>
<accession>A0ABP4H7E2</accession>
<evidence type="ECO:0000313" key="2">
    <source>
        <dbReference type="EMBL" id="GAA1250917.1"/>
    </source>
</evidence>